<dbReference type="AlphaFoldDB" id="A0A2K8KUJ7"/>
<evidence type="ECO:0000313" key="3">
    <source>
        <dbReference type="Proteomes" id="UP000229757"/>
    </source>
</evidence>
<protein>
    <submittedName>
        <fullName evidence="2">Uncharacterized protein</fullName>
    </submittedName>
</protein>
<keyword evidence="1" id="KW-0472">Membrane</keyword>
<keyword evidence="3" id="KW-1185">Reference proteome</keyword>
<sequence length="63" mass="7332">MYIRLIIFLVFAAIIIYGLVWYDLNRDEPWDSPVFFSENSINPTDLGIESFRSSNIRVQTAFG</sequence>
<evidence type="ECO:0000313" key="2">
    <source>
        <dbReference type="EMBL" id="ATX76566.1"/>
    </source>
</evidence>
<organism evidence="2 3">
    <name type="scientific">Reinekea forsetii</name>
    <dbReference type="NCBI Taxonomy" id="1336806"/>
    <lineage>
        <taxon>Bacteria</taxon>
        <taxon>Pseudomonadati</taxon>
        <taxon>Pseudomonadota</taxon>
        <taxon>Gammaproteobacteria</taxon>
        <taxon>Oceanospirillales</taxon>
        <taxon>Saccharospirillaceae</taxon>
        <taxon>Reinekea</taxon>
    </lineage>
</organism>
<evidence type="ECO:0000256" key="1">
    <source>
        <dbReference type="SAM" id="Phobius"/>
    </source>
</evidence>
<gene>
    <name evidence="2" type="ORF">REIFOR_01420</name>
</gene>
<proteinExistence type="predicted"/>
<keyword evidence="1" id="KW-1133">Transmembrane helix</keyword>
<keyword evidence="1" id="KW-0812">Transmembrane</keyword>
<reference evidence="2 3" key="1">
    <citation type="journal article" date="2017" name="Environ. Microbiol.">
        <title>Genomic and physiological analyses of 'Reinekea forsetii' reveal a versatile opportunistic lifestyle during spring algae blooms.</title>
        <authorList>
            <person name="Avci B."/>
            <person name="Hahnke R.L."/>
            <person name="Chafee M."/>
            <person name="Fischer T."/>
            <person name="Gruber-Vodicka H."/>
            <person name="Tegetmeyer H.E."/>
            <person name="Harder J."/>
            <person name="Fuchs B.M."/>
            <person name="Amann R.I."/>
            <person name="Teeling H."/>
        </authorList>
    </citation>
    <scope>NUCLEOTIDE SEQUENCE [LARGE SCALE GENOMIC DNA]</scope>
    <source>
        <strain evidence="2 3">Hel1_31_D35</strain>
    </source>
</reference>
<dbReference type="Proteomes" id="UP000229757">
    <property type="component" value="Chromosome"/>
</dbReference>
<dbReference type="EMBL" id="CP011797">
    <property type="protein sequence ID" value="ATX76566.1"/>
    <property type="molecule type" value="Genomic_DNA"/>
</dbReference>
<name>A0A2K8KUJ7_9GAMM</name>
<accession>A0A2K8KUJ7</accession>
<feature type="transmembrane region" description="Helical" evidence="1">
    <location>
        <begin position="5"/>
        <end position="22"/>
    </location>
</feature>
<dbReference type="KEGG" id="rfo:REIFOR_01420"/>